<feature type="region of interest" description="Disordered" evidence="1">
    <location>
        <begin position="72"/>
        <end position="95"/>
    </location>
</feature>
<evidence type="ECO:0000256" key="2">
    <source>
        <dbReference type="SAM" id="Phobius"/>
    </source>
</evidence>
<comment type="caution">
    <text evidence="3">The sequence shown here is derived from an EMBL/GenBank/DDBJ whole genome shotgun (WGS) entry which is preliminary data.</text>
</comment>
<dbReference type="PANTHER" id="PTHR33333">
    <property type="entry name" value="ERYTHROCYTE MEMBRANE PROTEIN 1-LIKE"/>
    <property type="match status" value="1"/>
</dbReference>
<dbReference type="EMBL" id="JARYMX010000002">
    <property type="protein sequence ID" value="KAJ9564014.1"/>
    <property type="molecule type" value="Genomic_DNA"/>
</dbReference>
<dbReference type="Proteomes" id="UP001172457">
    <property type="component" value="Chromosome 2"/>
</dbReference>
<dbReference type="InterPro" id="IPR039926">
    <property type="entry name" value="Egg_app_1"/>
</dbReference>
<organism evidence="3 4">
    <name type="scientific">Centaurea solstitialis</name>
    <name type="common">yellow star-thistle</name>
    <dbReference type="NCBI Taxonomy" id="347529"/>
    <lineage>
        <taxon>Eukaryota</taxon>
        <taxon>Viridiplantae</taxon>
        <taxon>Streptophyta</taxon>
        <taxon>Embryophyta</taxon>
        <taxon>Tracheophyta</taxon>
        <taxon>Spermatophyta</taxon>
        <taxon>Magnoliopsida</taxon>
        <taxon>eudicotyledons</taxon>
        <taxon>Gunneridae</taxon>
        <taxon>Pentapetalae</taxon>
        <taxon>asterids</taxon>
        <taxon>campanulids</taxon>
        <taxon>Asterales</taxon>
        <taxon>Asteraceae</taxon>
        <taxon>Carduoideae</taxon>
        <taxon>Cardueae</taxon>
        <taxon>Centaureinae</taxon>
        <taxon>Centaurea</taxon>
    </lineage>
</organism>
<feature type="transmembrane region" description="Helical" evidence="2">
    <location>
        <begin position="37"/>
        <end position="59"/>
    </location>
</feature>
<gene>
    <name evidence="3" type="ORF">OSB04_009174</name>
</gene>
<proteinExistence type="predicted"/>
<accession>A0AA38TNC0</accession>
<name>A0AA38TNC0_9ASTR</name>
<reference evidence="3" key="1">
    <citation type="submission" date="2023-03" db="EMBL/GenBank/DDBJ databases">
        <title>Chromosome-scale reference genome and RAD-based genetic map of yellow starthistle (Centaurea solstitialis) reveal putative structural variation and QTLs associated with invader traits.</title>
        <authorList>
            <person name="Reatini B."/>
            <person name="Cang F.A."/>
            <person name="Jiang Q."/>
            <person name="Mckibben M.T.W."/>
            <person name="Barker M.S."/>
            <person name="Rieseberg L.H."/>
            <person name="Dlugosch K.M."/>
        </authorList>
    </citation>
    <scope>NUCLEOTIDE SEQUENCE</scope>
    <source>
        <strain evidence="3">CAN-66</strain>
        <tissue evidence="3">Leaf</tissue>
    </source>
</reference>
<keyword evidence="4" id="KW-1185">Reference proteome</keyword>
<evidence type="ECO:0000313" key="3">
    <source>
        <dbReference type="EMBL" id="KAJ9564014.1"/>
    </source>
</evidence>
<keyword evidence="2" id="KW-0472">Membrane</keyword>
<evidence type="ECO:0000256" key="1">
    <source>
        <dbReference type="SAM" id="MobiDB-lite"/>
    </source>
</evidence>
<dbReference type="AlphaFoldDB" id="A0AA38TNC0"/>
<keyword evidence="2" id="KW-1133">Transmembrane helix</keyword>
<sequence length="95" mass="10546">MANEIFTTNHSPEKSTNPVGDFFTEAAGTWLNAAMPYLIVAAVLFICFNVLSSCIGWCLSIGGREMRAPGRPTMRIQRGGFESNPRGYFRDLRGR</sequence>
<keyword evidence="2" id="KW-0812">Transmembrane</keyword>
<evidence type="ECO:0000313" key="4">
    <source>
        <dbReference type="Proteomes" id="UP001172457"/>
    </source>
</evidence>
<dbReference type="PANTHER" id="PTHR33333:SF46">
    <property type="entry name" value="LOW QUALITY PROTEIN: GLYCINE-RICH PROTEIN DOT1"/>
    <property type="match status" value="1"/>
</dbReference>
<protein>
    <submittedName>
        <fullName evidence="3">Uncharacterized protein</fullName>
    </submittedName>
</protein>